<name>A0A0W1RZ93_9EURY</name>
<dbReference type="Proteomes" id="UP000053157">
    <property type="component" value="Unassembled WGS sequence"/>
</dbReference>
<dbReference type="AlphaFoldDB" id="A0A0W1RZ93"/>
<dbReference type="InterPro" id="IPR003594">
    <property type="entry name" value="HATPase_dom"/>
</dbReference>
<reference evidence="2 3" key="1">
    <citation type="submission" date="2015-12" db="EMBL/GenBank/DDBJ databases">
        <title>Haloferax profundi sp. nov. isolated from the Discovery deep brine-seawater interface in the Red Sea.</title>
        <authorList>
            <person name="Zhang G."/>
            <person name="Stingl U."/>
            <person name="Rashid M."/>
        </authorList>
    </citation>
    <scope>NUCLEOTIDE SEQUENCE [LARGE SCALE GENOMIC DNA]</scope>
    <source>
        <strain evidence="2 3">SB29</strain>
    </source>
</reference>
<evidence type="ECO:0000313" key="3">
    <source>
        <dbReference type="Proteomes" id="UP000053157"/>
    </source>
</evidence>
<dbReference type="Gene3D" id="3.30.565.10">
    <property type="entry name" value="Histidine kinase-like ATPase, C-terminal domain"/>
    <property type="match status" value="1"/>
</dbReference>
<dbReference type="SUPFAM" id="SSF55874">
    <property type="entry name" value="ATPase domain of HSP90 chaperone/DNA topoisomerase II/histidine kinase"/>
    <property type="match status" value="1"/>
</dbReference>
<protein>
    <recommendedName>
        <fullName evidence="1">Histidine kinase domain-containing protein</fullName>
    </recommendedName>
</protein>
<dbReference type="InterPro" id="IPR036890">
    <property type="entry name" value="HATPase_C_sf"/>
</dbReference>
<gene>
    <name evidence="2" type="ORF">AUR66_18185</name>
</gene>
<dbReference type="Pfam" id="PF02518">
    <property type="entry name" value="HATPase_c"/>
    <property type="match status" value="1"/>
</dbReference>
<evidence type="ECO:0000313" key="2">
    <source>
        <dbReference type="EMBL" id="KTG18741.1"/>
    </source>
</evidence>
<sequence length="148" mass="16403">MKQALAGFVEDGVKHSSGDPYVSVLATDNGAYVKLTVRDNEPGTEAMEAEVISTGHETSLEHVSGLGLWLATWLVTRYSGSFRIEAAEEDKQTGTTATLKLPALDHCEPHLTWSLRKSERVHFVCFSRRRCSFFAAEEDTRNVVSEEV</sequence>
<dbReference type="PROSITE" id="PS50109">
    <property type="entry name" value="HIS_KIN"/>
    <property type="match status" value="1"/>
</dbReference>
<proteinExistence type="predicted"/>
<feature type="domain" description="Histidine kinase" evidence="1">
    <location>
        <begin position="1"/>
        <end position="105"/>
    </location>
</feature>
<accession>A0A0W1RZ93</accession>
<comment type="caution">
    <text evidence="2">The sequence shown here is derived from an EMBL/GenBank/DDBJ whole genome shotgun (WGS) entry which is preliminary data.</text>
</comment>
<keyword evidence="3" id="KW-1185">Reference proteome</keyword>
<organism evidence="2 3">
    <name type="scientific">Haloferax profundi</name>
    <dbReference type="NCBI Taxonomy" id="1544718"/>
    <lineage>
        <taxon>Archaea</taxon>
        <taxon>Methanobacteriati</taxon>
        <taxon>Methanobacteriota</taxon>
        <taxon>Stenosarchaea group</taxon>
        <taxon>Halobacteria</taxon>
        <taxon>Halobacteriales</taxon>
        <taxon>Haloferacaceae</taxon>
        <taxon>Haloferax</taxon>
    </lineage>
</organism>
<dbReference type="InterPro" id="IPR005467">
    <property type="entry name" value="His_kinase_dom"/>
</dbReference>
<dbReference type="EMBL" id="LOPV01000456">
    <property type="protein sequence ID" value="KTG18741.1"/>
    <property type="molecule type" value="Genomic_DNA"/>
</dbReference>
<evidence type="ECO:0000259" key="1">
    <source>
        <dbReference type="PROSITE" id="PS50109"/>
    </source>
</evidence>